<sequence>MPKPLAQVALGRTQHACGATGAPTSDSLQRQRRQGRVALPRREMGAAAANTR</sequence>
<gene>
    <name evidence="2" type="ORF">JMJ92_12780</name>
</gene>
<dbReference type="EMBL" id="JAESIL010000052">
    <property type="protein sequence ID" value="MBL3579020.1"/>
    <property type="molecule type" value="Genomic_DNA"/>
</dbReference>
<name>A0ABS1RHL0_9RHOB</name>
<evidence type="ECO:0000313" key="3">
    <source>
        <dbReference type="Proteomes" id="UP000635853"/>
    </source>
</evidence>
<protein>
    <submittedName>
        <fullName evidence="2">Uncharacterized protein</fullName>
    </submittedName>
</protein>
<keyword evidence="3" id="KW-1185">Reference proteome</keyword>
<organism evidence="2 3">
    <name type="scientific">Rhodovulum visakhapatnamense</name>
    <dbReference type="NCBI Taxonomy" id="364297"/>
    <lineage>
        <taxon>Bacteria</taxon>
        <taxon>Pseudomonadati</taxon>
        <taxon>Pseudomonadota</taxon>
        <taxon>Alphaproteobacteria</taxon>
        <taxon>Rhodobacterales</taxon>
        <taxon>Paracoccaceae</taxon>
        <taxon>Rhodovulum</taxon>
    </lineage>
</organism>
<reference evidence="3" key="1">
    <citation type="submission" date="2021-01" db="EMBL/GenBank/DDBJ databases">
        <title>Draft genomes of Rhodovulum sulfidophilum.</title>
        <authorList>
            <person name="Guzman M.S."/>
        </authorList>
    </citation>
    <scope>NUCLEOTIDE SEQUENCE [LARGE SCALE GENOMIC DNA]</scope>
    <source>
        <strain evidence="3">AB19</strain>
    </source>
</reference>
<feature type="region of interest" description="Disordered" evidence="1">
    <location>
        <begin position="12"/>
        <end position="52"/>
    </location>
</feature>
<dbReference type="RefSeq" id="WP_178390746.1">
    <property type="nucleotide sequence ID" value="NZ_JAESIL010000052.1"/>
</dbReference>
<comment type="caution">
    <text evidence="2">The sequence shown here is derived from an EMBL/GenBank/DDBJ whole genome shotgun (WGS) entry which is preliminary data.</text>
</comment>
<dbReference type="Proteomes" id="UP000635853">
    <property type="component" value="Unassembled WGS sequence"/>
</dbReference>
<evidence type="ECO:0000313" key="2">
    <source>
        <dbReference type="EMBL" id="MBL3579020.1"/>
    </source>
</evidence>
<accession>A0ABS1RHL0</accession>
<proteinExistence type="predicted"/>
<evidence type="ECO:0000256" key="1">
    <source>
        <dbReference type="SAM" id="MobiDB-lite"/>
    </source>
</evidence>